<proteinExistence type="predicted"/>
<sequence length="66" mass="7505">MIDRNRRLIYHQDRGRVGEIAVDNPVAERVIRGEEGSQALLHQRLGKLSQESLTDPLIGLANRRCL</sequence>
<protein>
    <recommendedName>
        <fullName evidence="3">Transposase</fullName>
    </recommendedName>
</protein>
<keyword evidence="2" id="KW-1185">Reference proteome</keyword>
<organism evidence="1 2">
    <name type="scientific">Azorhizophilus paspali</name>
    <name type="common">Azotobacter paspali</name>
    <dbReference type="NCBI Taxonomy" id="69963"/>
    <lineage>
        <taxon>Bacteria</taxon>
        <taxon>Pseudomonadati</taxon>
        <taxon>Pseudomonadota</taxon>
        <taxon>Gammaproteobacteria</taxon>
        <taxon>Pseudomonadales</taxon>
        <taxon>Pseudomonadaceae</taxon>
        <taxon>Azorhizophilus</taxon>
    </lineage>
</organism>
<comment type="caution">
    <text evidence="1">The sequence shown here is derived from an EMBL/GenBank/DDBJ whole genome shotgun (WGS) entry which is preliminary data.</text>
</comment>
<evidence type="ECO:0008006" key="3">
    <source>
        <dbReference type="Google" id="ProtNLM"/>
    </source>
</evidence>
<evidence type="ECO:0000313" key="1">
    <source>
        <dbReference type="EMBL" id="MFC0709629.1"/>
    </source>
</evidence>
<accession>A0ABV6SJB5</accession>
<dbReference type="RefSeq" id="WP_376944820.1">
    <property type="nucleotide sequence ID" value="NZ_CP171449.1"/>
</dbReference>
<reference evidence="1 2" key="1">
    <citation type="submission" date="2024-09" db="EMBL/GenBank/DDBJ databases">
        <authorList>
            <person name="Sun Q."/>
            <person name="Mori K."/>
        </authorList>
    </citation>
    <scope>NUCLEOTIDE SEQUENCE [LARGE SCALE GENOMIC DNA]</scope>
    <source>
        <strain evidence="1 2">NCAIM B.01794</strain>
    </source>
</reference>
<name>A0ABV6SJB5_AZOPA</name>
<dbReference type="EMBL" id="JBHLSS010000047">
    <property type="protein sequence ID" value="MFC0709629.1"/>
    <property type="molecule type" value="Genomic_DNA"/>
</dbReference>
<dbReference type="Proteomes" id="UP001589891">
    <property type="component" value="Unassembled WGS sequence"/>
</dbReference>
<evidence type="ECO:0000313" key="2">
    <source>
        <dbReference type="Proteomes" id="UP001589891"/>
    </source>
</evidence>
<gene>
    <name evidence="1" type="ORF">ACFFGX_08505</name>
</gene>